<dbReference type="InterPro" id="IPR039538">
    <property type="entry name" value="BetI_C"/>
</dbReference>
<dbReference type="InterPro" id="IPR036271">
    <property type="entry name" value="Tet_transcr_reg_TetR-rel_C_sf"/>
</dbReference>
<feature type="region of interest" description="Disordered" evidence="6">
    <location>
        <begin position="41"/>
        <end position="61"/>
    </location>
</feature>
<feature type="DNA-binding region" description="H-T-H motif" evidence="5">
    <location>
        <begin position="85"/>
        <end position="104"/>
    </location>
</feature>
<evidence type="ECO:0000313" key="8">
    <source>
        <dbReference type="EMBL" id="BDM71449.1"/>
    </source>
</evidence>
<sequence>MRDEKDRVTGRACRMCGTATAPAGRGRPALYCSRSCQAKAYRRRKQPPAPPAAPPAGSAAQARRRRQIAEALWRIAAERGLHAASLREVATEAGVSLRAVQYHFRSKHQLLVDALHLLHEENERIARSRFRQDPADPRAVLRAVLEEFLPLDAQRATALRVFAAYYARSLTDPALAAVFLAAEQPLERLVADLIGAARDAGRTAPGLDPWREADLLVSGAIGLGGDVLHRRRSLEDVRRTLDYHLERIFAGDRAHTAQVPGGGPGEGGQRDTAGPG</sequence>
<evidence type="ECO:0000259" key="7">
    <source>
        <dbReference type="PROSITE" id="PS50977"/>
    </source>
</evidence>
<feature type="region of interest" description="Disordered" evidence="6">
    <location>
        <begin position="254"/>
        <end position="276"/>
    </location>
</feature>
<dbReference type="RefSeq" id="WP_261955043.1">
    <property type="nucleotide sequence ID" value="NZ_AP026073.1"/>
</dbReference>
<keyword evidence="4" id="KW-0804">Transcription</keyword>
<evidence type="ECO:0000256" key="6">
    <source>
        <dbReference type="SAM" id="MobiDB-lite"/>
    </source>
</evidence>
<evidence type="ECO:0000256" key="3">
    <source>
        <dbReference type="ARBA" id="ARBA00023125"/>
    </source>
</evidence>
<dbReference type="SUPFAM" id="SSF46689">
    <property type="entry name" value="Homeodomain-like"/>
    <property type="match status" value="1"/>
</dbReference>
<dbReference type="InterPro" id="IPR001647">
    <property type="entry name" value="HTH_TetR"/>
</dbReference>
<protein>
    <recommendedName>
        <fullName evidence="7">HTH tetR-type domain-containing protein</fullName>
    </recommendedName>
</protein>
<dbReference type="InterPro" id="IPR009057">
    <property type="entry name" value="Homeodomain-like_sf"/>
</dbReference>
<gene>
    <name evidence="8" type="ORF">HEK616_49360</name>
</gene>
<evidence type="ECO:0000256" key="1">
    <source>
        <dbReference type="ARBA" id="ARBA00022491"/>
    </source>
</evidence>
<dbReference type="EMBL" id="AP026073">
    <property type="protein sequence ID" value="BDM71449.1"/>
    <property type="molecule type" value="Genomic_DNA"/>
</dbReference>
<feature type="domain" description="HTH tetR-type" evidence="7">
    <location>
        <begin position="62"/>
        <end position="122"/>
    </location>
</feature>
<dbReference type="SUPFAM" id="SSF48498">
    <property type="entry name" value="Tetracyclin repressor-like, C-terminal domain"/>
    <property type="match status" value="1"/>
</dbReference>
<keyword evidence="9" id="KW-1185">Reference proteome</keyword>
<evidence type="ECO:0000256" key="2">
    <source>
        <dbReference type="ARBA" id="ARBA00023015"/>
    </source>
</evidence>
<keyword evidence="3 5" id="KW-0238">DNA-binding</keyword>
<dbReference type="PANTHER" id="PTHR30055">
    <property type="entry name" value="HTH-TYPE TRANSCRIPTIONAL REGULATOR RUTR"/>
    <property type="match status" value="1"/>
</dbReference>
<keyword evidence="2" id="KW-0805">Transcription regulation</keyword>
<reference evidence="8" key="1">
    <citation type="submission" date="2022-06" db="EMBL/GenBank/DDBJ databases">
        <title>Complete genome sequence of Streptomyces nigrescens HEK616.</title>
        <authorList>
            <person name="Asamizu S."/>
            <person name="Onaka H."/>
        </authorList>
    </citation>
    <scope>NUCLEOTIDE SEQUENCE</scope>
    <source>
        <strain evidence="8">HEK616</strain>
    </source>
</reference>
<proteinExistence type="predicted"/>
<organism evidence="8 9">
    <name type="scientific">Streptomyces nigrescens</name>
    <dbReference type="NCBI Taxonomy" id="1920"/>
    <lineage>
        <taxon>Bacteria</taxon>
        <taxon>Bacillati</taxon>
        <taxon>Actinomycetota</taxon>
        <taxon>Actinomycetes</taxon>
        <taxon>Kitasatosporales</taxon>
        <taxon>Streptomycetaceae</taxon>
        <taxon>Streptomyces</taxon>
    </lineage>
</organism>
<dbReference type="Gene3D" id="1.10.357.10">
    <property type="entry name" value="Tetracycline Repressor, domain 2"/>
    <property type="match status" value="1"/>
</dbReference>
<name>A0ABN6R4F3_STRNI</name>
<dbReference type="InterPro" id="IPR050109">
    <property type="entry name" value="HTH-type_TetR-like_transc_reg"/>
</dbReference>
<dbReference type="PROSITE" id="PS50977">
    <property type="entry name" value="HTH_TETR_2"/>
    <property type="match status" value="1"/>
</dbReference>
<dbReference type="Pfam" id="PF13977">
    <property type="entry name" value="TetR_C_6"/>
    <property type="match status" value="1"/>
</dbReference>
<dbReference type="PRINTS" id="PR00455">
    <property type="entry name" value="HTHTETR"/>
</dbReference>
<keyword evidence="1" id="KW-0678">Repressor</keyword>
<dbReference type="Pfam" id="PF00440">
    <property type="entry name" value="TetR_N"/>
    <property type="match status" value="1"/>
</dbReference>
<evidence type="ECO:0000313" key="9">
    <source>
        <dbReference type="Proteomes" id="UP001059597"/>
    </source>
</evidence>
<dbReference type="PANTHER" id="PTHR30055:SF234">
    <property type="entry name" value="HTH-TYPE TRANSCRIPTIONAL REGULATOR BETI"/>
    <property type="match status" value="1"/>
</dbReference>
<dbReference type="Proteomes" id="UP001059597">
    <property type="component" value="Chromosome"/>
</dbReference>
<evidence type="ECO:0000256" key="5">
    <source>
        <dbReference type="PROSITE-ProRule" id="PRU00335"/>
    </source>
</evidence>
<evidence type="ECO:0000256" key="4">
    <source>
        <dbReference type="ARBA" id="ARBA00023163"/>
    </source>
</evidence>
<accession>A0ABN6R4F3</accession>